<comment type="caution">
    <text evidence="3">The sequence shown here is derived from an EMBL/GenBank/DDBJ whole genome shotgun (WGS) entry which is preliminary data.</text>
</comment>
<feature type="compositionally biased region" description="Polar residues" evidence="1">
    <location>
        <begin position="590"/>
        <end position="601"/>
    </location>
</feature>
<feature type="compositionally biased region" description="Basic and acidic residues" evidence="1">
    <location>
        <begin position="467"/>
        <end position="489"/>
    </location>
</feature>
<gene>
    <name evidence="3" type="ORF">CSUI_004017</name>
</gene>
<evidence type="ECO:0000313" key="3">
    <source>
        <dbReference type="EMBL" id="PHJ22132.1"/>
    </source>
</evidence>
<organism evidence="3 4">
    <name type="scientific">Cystoisospora suis</name>
    <dbReference type="NCBI Taxonomy" id="483139"/>
    <lineage>
        <taxon>Eukaryota</taxon>
        <taxon>Sar</taxon>
        <taxon>Alveolata</taxon>
        <taxon>Apicomplexa</taxon>
        <taxon>Conoidasida</taxon>
        <taxon>Coccidia</taxon>
        <taxon>Eucoccidiorida</taxon>
        <taxon>Eimeriorina</taxon>
        <taxon>Sarcocystidae</taxon>
        <taxon>Cystoisospora</taxon>
    </lineage>
</organism>
<dbReference type="GO" id="GO:0006281">
    <property type="term" value="P:DNA repair"/>
    <property type="evidence" value="ECO:0007669"/>
    <property type="project" value="UniProtKB-ARBA"/>
</dbReference>
<dbReference type="RefSeq" id="XP_067923809.1">
    <property type="nucleotide sequence ID" value="XM_068064212.1"/>
</dbReference>
<dbReference type="SUPFAM" id="SSF52980">
    <property type="entry name" value="Restriction endonuclease-like"/>
    <property type="match status" value="1"/>
</dbReference>
<protein>
    <submittedName>
        <fullName evidence="3">Rap domain-containing protein</fullName>
    </submittedName>
</protein>
<evidence type="ECO:0000256" key="1">
    <source>
        <dbReference type="SAM" id="MobiDB-lite"/>
    </source>
</evidence>
<feature type="region of interest" description="Disordered" evidence="1">
    <location>
        <begin position="463"/>
        <end position="521"/>
    </location>
</feature>
<reference evidence="3 4" key="1">
    <citation type="journal article" date="2017" name="Int. J. Parasitol.">
        <title>The genome of the protozoan parasite Cystoisospora suis and a reverse vaccinology approach to identify vaccine candidates.</title>
        <authorList>
            <person name="Palmieri N."/>
            <person name="Shrestha A."/>
            <person name="Ruttkowski B."/>
            <person name="Beck T."/>
            <person name="Vogl C."/>
            <person name="Tomley F."/>
            <person name="Blake D.P."/>
            <person name="Joachim A."/>
        </authorList>
    </citation>
    <scope>NUCLEOTIDE SEQUENCE [LARGE SCALE GENOMIC DNA]</scope>
    <source>
        <strain evidence="3 4">Wien I</strain>
    </source>
</reference>
<feature type="compositionally biased region" description="Low complexity" evidence="1">
    <location>
        <begin position="643"/>
        <end position="655"/>
    </location>
</feature>
<dbReference type="VEuPathDB" id="ToxoDB:CSUI_004017"/>
<feature type="domain" description="RAP" evidence="2">
    <location>
        <begin position="825"/>
        <end position="882"/>
    </location>
</feature>
<dbReference type="AlphaFoldDB" id="A0A2C6L2P8"/>
<feature type="compositionally biased region" description="Polar residues" evidence="1">
    <location>
        <begin position="622"/>
        <end position="636"/>
    </location>
</feature>
<dbReference type="Pfam" id="PF08373">
    <property type="entry name" value="RAP"/>
    <property type="match status" value="1"/>
</dbReference>
<feature type="region of interest" description="Disordered" evidence="1">
    <location>
        <begin position="586"/>
        <end position="695"/>
    </location>
</feature>
<feature type="region of interest" description="Disordered" evidence="1">
    <location>
        <begin position="104"/>
        <end position="133"/>
    </location>
</feature>
<sequence length="939" mass="103701">MRKNSHVLCISCISHPTRLYNFPSLSSSPPPCHYLSHLSSSSSLLYPSSITSLSVSFFSSALPSSSLSSPSCSPCLSSSSSLTSLSSSQRTAWPTSLIFFSRHVSSSPTSPLPTPSASFRDRKVSLSKRKESPQSDLLSIPKYLQKSKRFPPERATQLAFELTVKFEWLSSATPSHHKSPHSSSSRSFSLPSSSPVSPVSSSSSLHHLHLPSSLPSSTSKGCLYSPSSCSPPPVPLASPPAPPLPIPRDIQRQWSRAVETAKSNIDLFSPSQFLSILHSTALAGISIPSFSSVLRRKAIEVQDQVKNPCAFVRLLMDLEKIGGLRDRHFVLFREKIASLLRSQHLSLFGVTLLLHLLSKHRLRDEALLHAATRRLIFEGELTTAIRQTPAILSMLLLSLAKLHLPNSCMRPLLNQLLNKQASVRLSELSCQELLNLAYALVCLSTYSQMERNLRGASSFPEVTYQQNEEKGEKEQERNEVKEVGMRENQRLTNFGDSSKGVKEGVRVQGERSWGVHTPDKLDKEVERIDNDRIDDVGTPGEEHDAYDVGKKKQSCDISAEASPGHSVREAVGSYVSTVSGKKSEIGLAERTSSSGVRTSEALQHAKGDMQPHPSYHEYGMRSRSTSPFSYHCSNETYGDLPGSSSTSDQRSSSLSRDSEPFVSLTSDDSEMASQPPLSQRIPSPTTLGPHSDKNCFMTPGVRTPRSLEEDISCRSTLLTNTLRSLSRSFFHPRDKRPIPSCAWNQLKFVDAYITHRVGPLTVTNQEALTLLARAREMPLVKEVLISQVQKRVGRMLHEEGLISDLSIEYPVGPFVLDFALPKQKLAVEIDGENHFFFATNIPTSRTRFKREILAAMGWRVVVIPEELWKSKKKKKVKQFVVGKVKEALGVGPTETPGVGKQLAGHWARKVKMLTDSEGVCSSKEEGEIASRSDTKRRKG</sequence>
<dbReference type="InterPro" id="IPR013584">
    <property type="entry name" value="RAP"/>
</dbReference>
<proteinExistence type="predicted"/>
<dbReference type="Proteomes" id="UP000221165">
    <property type="component" value="Unassembled WGS sequence"/>
</dbReference>
<feature type="compositionally biased region" description="Basic and acidic residues" evidence="1">
    <location>
        <begin position="499"/>
        <end position="509"/>
    </location>
</feature>
<dbReference type="Gene3D" id="3.40.960.10">
    <property type="entry name" value="VSR Endonuclease"/>
    <property type="match status" value="1"/>
</dbReference>
<dbReference type="PROSITE" id="PS51286">
    <property type="entry name" value="RAP"/>
    <property type="match status" value="1"/>
</dbReference>
<dbReference type="SMART" id="SM00952">
    <property type="entry name" value="RAP"/>
    <property type="match status" value="1"/>
</dbReference>
<name>A0A2C6L2P8_9APIC</name>
<evidence type="ECO:0000259" key="2">
    <source>
        <dbReference type="PROSITE" id="PS51286"/>
    </source>
</evidence>
<dbReference type="GeneID" id="94427423"/>
<evidence type="ECO:0000313" key="4">
    <source>
        <dbReference type="Proteomes" id="UP000221165"/>
    </source>
</evidence>
<dbReference type="InterPro" id="IPR011335">
    <property type="entry name" value="Restrct_endonuc-II-like"/>
</dbReference>
<accession>A0A2C6L2P8</accession>
<dbReference type="OrthoDB" id="333161at2759"/>
<dbReference type="EMBL" id="MIGC01001802">
    <property type="protein sequence ID" value="PHJ22132.1"/>
    <property type="molecule type" value="Genomic_DNA"/>
</dbReference>
<feature type="compositionally biased region" description="Basic and acidic residues" evidence="1">
    <location>
        <begin position="119"/>
        <end position="133"/>
    </location>
</feature>
<feature type="compositionally biased region" description="Polar residues" evidence="1">
    <location>
        <begin position="663"/>
        <end position="688"/>
    </location>
</feature>
<keyword evidence="4" id="KW-1185">Reference proteome</keyword>
<feature type="compositionally biased region" description="Basic and acidic residues" evidence="1">
    <location>
        <begin position="603"/>
        <end position="620"/>
    </location>
</feature>